<protein>
    <submittedName>
        <fullName evidence="1">Uncharacterized protein</fullName>
    </submittedName>
</protein>
<accession>A0A8H7CA64</accession>
<keyword evidence="2" id="KW-1185">Reference proteome</keyword>
<evidence type="ECO:0000313" key="2">
    <source>
        <dbReference type="Proteomes" id="UP000623467"/>
    </source>
</evidence>
<organism evidence="1 2">
    <name type="scientific">Mycena sanguinolenta</name>
    <dbReference type="NCBI Taxonomy" id="230812"/>
    <lineage>
        <taxon>Eukaryota</taxon>
        <taxon>Fungi</taxon>
        <taxon>Dikarya</taxon>
        <taxon>Basidiomycota</taxon>
        <taxon>Agaricomycotina</taxon>
        <taxon>Agaricomycetes</taxon>
        <taxon>Agaricomycetidae</taxon>
        <taxon>Agaricales</taxon>
        <taxon>Marasmiineae</taxon>
        <taxon>Mycenaceae</taxon>
        <taxon>Mycena</taxon>
    </lineage>
</organism>
<proteinExistence type="predicted"/>
<sequence>MSREASPCLLRFSYVLYVRPTGVFKVFSLLAIQQSENSEPNRHFDTLNYASNSCWLCALGILDSTGSMILLSPAFRTQPGSIHSFIAAMPLLHTLQIHNSALCMSISRWLGLSHKKENAIFARKKICVNIHRTAPSTNANSRAP</sequence>
<gene>
    <name evidence="1" type="ORF">MSAN_02465900</name>
</gene>
<name>A0A8H7CA64_9AGAR</name>
<dbReference type="EMBL" id="JACAZH010000069">
    <property type="protein sequence ID" value="KAF7330159.1"/>
    <property type="molecule type" value="Genomic_DNA"/>
</dbReference>
<reference evidence="1" key="1">
    <citation type="submission" date="2020-05" db="EMBL/GenBank/DDBJ databases">
        <title>Mycena genomes resolve the evolution of fungal bioluminescence.</title>
        <authorList>
            <person name="Tsai I.J."/>
        </authorList>
    </citation>
    <scope>NUCLEOTIDE SEQUENCE</scope>
    <source>
        <strain evidence="1">160909Yilan</strain>
    </source>
</reference>
<comment type="caution">
    <text evidence="1">The sequence shown here is derived from an EMBL/GenBank/DDBJ whole genome shotgun (WGS) entry which is preliminary data.</text>
</comment>
<dbReference type="Proteomes" id="UP000623467">
    <property type="component" value="Unassembled WGS sequence"/>
</dbReference>
<evidence type="ECO:0000313" key="1">
    <source>
        <dbReference type="EMBL" id="KAF7330159.1"/>
    </source>
</evidence>
<dbReference type="AlphaFoldDB" id="A0A8H7CA64"/>